<dbReference type="SUPFAM" id="SSF48264">
    <property type="entry name" value="Cytochrome P450"/>
    <property type="match status" value="1"/>
</dbReference>
<evidence type="ECO:0000313" key="1">
    <source>
        <dbReference type="EMBL" id="PKS08116.1"/>
    </source>
</evidence>
<dbReference type="OrthoDB" id="3945418at2759"/>
<evidence type="ECO:0000313" key="2">
    <source>
        <dbReference type="Proteomes" id="UP000233524"/>
    </source>
</evidence>
<reference evidence="1 2" key="1">
    <citation type="journal article" date="2017" name="G3 (Bethesda)">
        <title>First Draft Genome Sequence of the Pathogenic Fungus Lomentospora prolificans (Formerly Scedosporium prolificans).</title>
        <authorList>
            <person name="Luo R."/>
            <person name="Zimin A."/>
            <person name="Workman R."/>
            <person name="Fan Y."/>
            <person name="Pertea G."/>
            <person name="Grossman N."/>
            <person name="Wear M.P."/>
            <person name="Jia B."/>
            <person name="Miller H."/>
            <person name="Casadevall A."/>
            <person name="Timp W."/>
            <person name="Zhang S.X."/>
            <person name="Salzberg S.L."/>
        </authorList>
    </citation>
    <scope>NUCLEOTIDE SEQUENCE [LARGE SCALE GENOMIC DNA]</scope>
    <source>
        <strain evidence="1 2">JHH-5317</strain>
    </source>
</reference>
<name>A0A2N3N6R4_9PEZI</name>
<accession>A0A2N3N6R4</accession>
<dbReference type="Gene3D" id="1.10.630.10">
    <property type="entry name" value="Cytochrome P450"/>
    <property type="match status" value="1"/>
</dbReference>
<dbReference type="VEuPathDB" id="FungiDB:jhhlp_005391"/>
<keyword evidence="2" id="KW-1185">Reference proteome</keyword>
<dbReference type="InterPro" id="IPR036396">
    <property type="entry name" value="Cyt_P450_sf"/>
</dbReference>
<protein>
    <submittedName>
        <fullName evidence="1">Uncharacterized protein</fullName>
    </submittedName>
</protein>
<organism evidence="1 2">
    <name type="scientific">Lomentospora prolificans</name>
    <dbReference type="NCBI Taxonomy" id="41688"/>
    <lineage>
        <taxon>Eukaryota</taxon>
        <taxon>Fungi</taxon>
        <taxon>Dikarya</taxon>
        <taxon>Ascomycota</taxon>
        <taxon>Pezizomycotina</taxon>
        <taxon>Sordariomycetes</taxon>
        <taxon>Hypocreomycetidae</taxon>
        <taxon>Microascales</taxon>
        <taxon>Microascaceae</taxon>
        <taxon>Lomentospora</taxon>
    </lineage>
</organism>
<sequence length="120" mass="13380">MARPLSTYLQLFQDLPKSLQDPELHSRPTVPELLAAVTGILRTGFRRTLLAHDNPNNIRLRKSVAAFFVPSRLERFEPLLLATAHDLIDGFADKGHIESKSQFALPLRRIVTAAGLDPSI</sequence>
<dbReference type="GO" id="GO:0016705">
    <property type="term" value="F:oxidoreductase activity, acting on paired donors, with incorporation or reduction of molecular oxygen"/>
    <property type="evidence" value="ECO:0007669"/>
    <property type="project" value="InterPro"/>
</dbReference>
<dbReference type="AlphaFoldDB" id="A0A2N3N6R4"/>
<dbReference type="InParanoid" id="A0A2N3N6R4"/>
<gene>
    <name evidence="1" type="ORF">jhhlp_005391</name>
</gene>
<comment type="caution">
    <text evidence="1">The sequence shown here is derived from an EMBL/GenBank/DDBJ whole genome shotgun (WGS) entry which is preliminary data.</text>
</comment>
<dbReference type="GO" id="GO:0004497">
    <property type="term" value="F:monooxygenase activity"/>
    <property type="evidence" value="ECO:0007669"/>
    <property type="project" value="InterPro"/>
</dbReference>
<proteinExistence type="predicted"/>
<dbReference type="EMBL" id="NLAX01000700">
    <property type="protein sequence ID" value="PKS08116.1"/>
    <property type="molecule type" value="Genomic_DNA"/>
</dbReference>
<dbReference type="Proteomes" id="UP000233524">
    <property type="component" value="Unassembled WGS sequence"/>
</dbReference>
<dbReference type="GO" id="GO:0005506">
    <property type="term" value="F:iron ion binding"/>
    <property type="evidence" value="ECO:0007669"/>
    <property type="project" value="InterPro"/>
</dbReference>
<dbReference type="STRING" id="41688.A0A2N3N6R4"/>
<dbReference type="GO" id="GO:0020037">
    <property type="term" value="F:heme binding"/>
    <property type="evidence" value="ECO:0007669"/>
    <property type="project" value="InterPro"/>
</dbReference>